<keyword evidence="3 6" id="KW-0812">Transmembrane</keyword>
<dbReference type="Proteomes" id="UP001081283">
    <property type="component" value="Unassembled WGS sequence"/>
</dbReference>
<evidence type="ECO:0000313" key="9">
    <source>
        <dbReference type="Proteomes" id="UP001081283"/>
    </source>
</evidence>
<feature type="transmembrane region" description="Helical" evidence="6">
    <location>
        <begin position="188"/>
        <end position="210"/>
    </location>
</feature>
<gene>
    <name evidence="8" type="ORF">OEG82_03115</name>
</gene>
<keyword evidence="9" id="KW-1185">Reference proteome</keyword>
<evidence type="ECO:0000313" key="8">
    <source>
        <dbReference type="EMBL" id="MCY0093027.1"/>
    </source>
</evidence>
<evidence type="ECO:0000256" key="2">
    <source>
        <dbReference type="ARBA" id="ARBA00022475"/>
    </source>
</evidence>
<evidence type="ECO:0000256" key="1">
    <source>
        <dbReference type="ARBA" id="ARBA00004651"/>
    </source>
</evidence>
<feature type="transmembrane region" description="Helical" evidence="6">
    <location>
        <begin position="24"/>
        <end position="43"/>
    </location>
</feature>
<sequence length="223" mass="23893">MYVGKDSEELSIIDVVLALWRGKFVILGITVIALIAGAGFASLQKDSYQVSVAIHSDFGGSLDGGVLLAELGPGWALGANWLPVPKKVRTVVAPVSEGADISPYVTEVSQAVNRVAERQEKLTEIQKDVLTERLPYAMRDSDSLAVTLFNLEVYSARVEAGQVFGKALGPEESDMTGISTIPARTDRIFLLAAVVGFGLGCFIVLAGHAVTNYRRWKKASQPA</sequence>
<protein>
    <submittedName>
        <fullName evidence="8">Wzz/FepE/Etk N-terminal domain-containing protein</fullName>
    </submittedName>
</protein>
<name>A0ABT3YB45_9HYPH</name>
<evidence type="ECO:0000256" key="5">
    <source>
        <dbReference type="ARBA" id="ARBA00023136"/>
    </source>
</evidence>
<proteinExistence type="predicted"/>
<evidence type="ECO:0000256" key="3">
    <source>
        <dbReference type="ARBA" id="ARBA00022692"/>
    </source>
</evidence>
<evidence type="ECO:0000256" key="4">
    <source>
        <dbReference type="ARBA" id="ARBA00022989"/>
    </source>
</evidence>
<dbReference type="InterPro" id="IPR003856">
    <property type="entry name" value="LPS_length_determ_N"/>
</dbReference>
<evidence type="ECO:0000259" key="7">
    <source>
        <dbReference type="Pfam" id="PF02706"/>
    </source>
</evidence>
<dbReference type="EMBL" id="JAOVZQ010000001">
    <property type="protein sequence ID" value="MCY0093027.1"/>
    <property type="molecule type" value="Genomic_DNA"/>
</dbReference>
<comment type="subcellular location">
    <subcellularLocation>
        <location evidence="1">Cell membrane</location>
        <topology evidence="1">Multi-pass membrane protein</topology>
    </subcellularLocation>
</comment>
<keyword evidence="2" id="KW-1003">Cell membrane</keyword>
<organism evidence="8 9">
    <name type="scientific">Hoeflea ulvae</name>
    <dbReference type="NCBI Taxonomy" id="2983764"/>
    <lineage>
        <taxon>Bacteria</taxon>
        <taxon>Pseudomonadati</taxon>
        <taxon>Pseudomonadota</taxon>
        <taxon>Alphaproteobacteria</taxon>
        <taxon>Hyphomicrobiales</taxon>
        <taxon>Rhizobiaceae</taxon>
        <taxon>Hoeflea</taxon>
    </lineage>
</organism>
<dbReference type="RefSeq" id="WP_267611006.1">
    <property type="nucleotide sequence ID" value="NZ_JAOVZQ010000001.1"/>
</dbReference>
<feature type="domain" description="Polysaccharide chain length determinant N-terminal" evidence="7">
    <location>
        <begin position="8"/>
        <end position="54"/>
    </location>
</feature>
<dbReference type="Pfam" id="PF02706">
    <property type="entry name" value="Wzz"/>
    <property type="match status" value="1"/>
</dbReference>
<reference evidence="8" key="1">
    <citation type="submission" date="2022-10" db="EMBL/GenBank/DDBJ databases">
        <title>Hoeflea sp. J2-29, isolated from marine algae.</title>
        <authorList>
            <person name="Kristyanto S."/>
            <person name="Kim J.M."/>
            <person name="Jeon C.O."/>
        </authorList>
    </citation>
    <scope>NUCLEOTIDE SEQUENCE</scope>
    <source>
        <strain evidence="8">J2-29</strain>
    </source>
</reference>
<accession>A0ABT3YB45</accession>
<comment type="caution">
    <text evidence="8">The sequence shown here is derived from an EMBL/GenBank/DDBJ whole genome shotgun (WGS) entry which is preliminary data.</text>
</comment>
<keyword evidence="5 6" id="KW-0472">Membrane</keyword>
<keyword evidence="4 6" id="KW-1133">Transmembrane helix</keyword>
<evidence type="ECO:0000256" key="6">
    <source>
        <dbReference type="SAM" id="Phobius"/>
    </source>
</evidence>